<evidence type="ECO:0000256" key="3">
    <source>
        <dbReference type="ARBA" id="ARBA00022840"/>
    </source>
</evidence>
<dbReference type="PANTHER" id="PTHR30258">
    <property type="entry name" value="TYPE II SECRETION SYSTEM PROTEIN GSPE-RELATED"/>
    <property type="match status" value="1"/>
</dbReference>
<sequence length="519" mass="58483">MPAMQQVDKDILDFVLVETPTLGATRLVIDINRRGDERIQRWVMDQRKKNQRVETEFVPLSEISSRRLQLTIPSTDATGDLSESQKKVVAYLTLAEQHAASDIHFTISRDLNLTIIEMRVHGELYVIDELTAEEGRTLVSTIYLSMCDIHETSFYDNKIQSGRIDALYARRAGLYGARYEHKPTADGLYVVLRTILDDGDHVPTLADQGFLPEQEKECQYILRQPEGMVVLSGPTGSGKSTTLRVFSRMWLDQYQGRRRLLTQEYPIEGRTVGAVQTPVIPKSQSPDDVAQAWKDGDASLLRLDPDSIVNGEMREYHSLMSSIYASQTGHLLMSTLHSNSAVGILSRMAVMGVDRHLIADAQLMVGLISQRLVPVLCPHCRVPWHDKVPELDEETHARLEQWCNEPGVCTPEQLYFRNPEGCPHCQKTLELTGRIVSRGVIGRTAIAEVIRPDARFMSLWLSHGNAVARQYWLNHRGGISRRLHLLRRLSEGRVDPLEGDRVCPLDEDAVLASEVPHAA</sequence>
<evidence type="ECO:0000256" key="1">
    <source>
        <dbReference type="ARBA" id="ARBA00006611"/>
    </source>
</evidence>
<dbReference type="GeneID" id="302583230"/>
<protein>
    <submittedName>
        <fullName evidence="5">ATPase, T2SS/T4P/T4SS family</fullName>
    </submittedName>
</protein>
<dbReference type="GO" id="GO:0016887">
    <property type="term" value="F:ATP hydrolysis activity"/>
    <property type="evidence" value="ECO:0007669"/>
    <property type="project" value="TreeGrafter"/>
</dbReference>
<accession>A0AB39IRS4</accession>
<gene>
    <name evidence="5" type="ORF">LF929_016135</name>
</gene>
<keyword evidence="3" id="KW-0067">ATP-binding</keyword>
<dbReference type="SUPFAM" id="SSF52540">
    <property type="entry name" value="P-loop containing nucleoside triphosphate hydrolases"/>
    <property type="match status" value="1"/>
</dbReference>
<proteinExistence type="inferred from homology"/>
<dbReference type="Pfam" id="PF00437">
    <property type="entry name" value="T2SSE"/>
    <property type="match status" value="1"/>
</dbReference>
<keyword evidence="2" id="KW-0547">Nucleotide-binding</keyword>
<dbReference type="Gene3D" id="3.40.50.300">
    <property type="entry name" value="P-loop containing nucleotide triphosphate hydrolases"/>
    <property type="match status" value="1"/>
</dbReference>
<comment type="similarity">
    <text evidence="1">Belongs to the GSP E family.</text>
</comment>
<dbReference type="Gene3D" id="3.30.450.90">
    <property type="match status" value="1"/>
</dbReference>
<dbReference type="AlphaFoldDB" id="A0AB39IRS4"/>
<dbReference type="GO" id="GO:0005886">
    <property type="term" value="C:plasma membrane"/>
    <property type="evidence" value="ECO:0007669"/>
    <property type="project" value="TreeGrafter"/>
</dbReference>
<evidence type="ECO:0000256" key="2">
    <source>
        <dbReference type="ARBA" id="ARBA00022741"/>
    </source>
</evidence>
<name>A0AB39IRS4_9GAMM</name>
<reference evidence="5" key="1">
    <citation type="submission" date="2024-07" db="EMBL/GenBank/DDBJ databases">
        <authorList>
            <person name="Pedron J."/>
        </authorList>
    </citation>
    <scope>NUCLEOTIDE SEQUENCE</scope>
    <source>
        <strain evidence="5">A003-S1-M15</strain>
    </source>
</reference>
<dbReference type="InterPro" id="IPR001482">
    <property type="entry name" value="T2SS/T4SS_dom"/>
</dbReference>
<organism evidence="5">
    <name type="scientific">Dickeya oryzae</name>
    <dbReference type="NCBI Taxonomy" id="1240404"/>
    <lineage>
        <taxon>Bacteria</taxon>
        <taxon>Pseudomonadati</taxon>
        <taxon>Pseudomonadota</taxon>
        <taxon>Gammaproteobacteria</taxon>
        <taxon>Enterobacterales</taxon>
        <taxon>Pectobacteriaceae</taxon>
        <taxon>Dickeya</taxon>
    </lineage>
</organism>
<dbReference type="RefSeq" id="WP_226092973.1">
    <property type="nucleotide sequence ID" value="NZ_CP162670.1"/>
</dbReference>
<evidence type="ECO:0000313" key="5">
    <source>
        <dbReference type="EMBL" id="XDL23772.1"/>
    </source>
</evidence>
<dbReference type="EMBL" id="CP162670">
    <property type="protein sequence ID" value="XDL23772.1"/>
    <property type="molecule type" value="Genomic_DNA"/>
</dbReference>
<dbReference type="InterPro" id="IPR027417">
    <property type="entry name" value="P-loop_NTPase"/>
</dbReference>
<dbReference type="PANTHER" id="PTHR30258:SF1">
    <property type="entry name" value="PROTEIN TRANSPORT PROTEIN HOFB HOMOLOG"/>
    <property type="match status" value="1"/>
</dbReference>
<dbReference type="GO" id="GO:0005524">
    <property type="term" value="F:ATP binding"/>
    <property type="evidence" value="ECO:0007669"/>
    <property type="project" value="UniProtKB-KW"/>
</dbReference>
<feature type="domain" description="Bacterial type II secretion system protein E" evidence="4">
    <location>
        <begin position="87"/>
        <end position="451"/>
    </location>
</feature>
<evidence type="ECO:0000259" key="4">
    <source>
        <dbReference type="Pfam" id="PF00437"/>
    </source>
</evidence>